<organism evidence="2 3">
    <name type="scientific">Okeanomitos corallinicola TIOX110</name>
    <dbReference type="NCBI Taxonomy" id="3133117"/>
    <lineage>
        <taxon>Bacteria</taxon>
        <taxon>Bacillati</taxon>
        <taxon>Cyanobacteriota</taxon>
        <taxon>Cyanophyceae</taxon>
        <taxon>Nostocales</taxon>
        <taxon>Aphanizomenonaceae</taxon>
        <taxon>Okeanomitos</taxon>
    </lineage>
</organism>
<gene>
    <name evidence="2" type="ORF">WJM97_19525</name>
</gene>
<feature type="transmembrane region" description="Helical" evidence="1">
    <location>
        <begin position="9"/>
        <end position="26"/>
    </location>
</feature>
<keyword evidence="1" id="KW-0472">Membrane</keyword>
<dbReference type="RefSeq" id="WP_353930441.1">
    <property type="nucleotide sequence ID" value="NZ_CP150886.1"/>
</dbReference>
<evidence type="ECO:0000256" key="1">
    <source>
        <dbReference type="SAM" id="Phobius"/>
    </source>
</evidence>
<dbReference type="EMBL" id="CP150886">
    <property type="protein sequence ID" value="WZB87528.1"/>
    <property type="molecule type" value="Genomic_DNA"/>
</dbReference>
<keyword evidence="1" id="KW-0812">Transmembrane</keyword>
<keyword evidence="1" id="KW-1133">Transmembrane helix</keyword>
<protein>
    <recommendedName>
        <fullName evidence="4">Lipoprotein</fullName>
    </recommendedName>
</protein>
<name>A0ABZ2UQ74_9CYAN</name>
<feature type="transmembrane region" description="Helical" evidence="1">
    <location>
        <begin position="32"/>
        <end position="53"/>
    </location>
</feature>
<evidence type="ECO:0000313" key="2">
    <source>
        <dbReference type="EMBL" id="WZB87528.1"/>
    </source>
</evidence>
<accession>A0ABZ2UQ74</accession>
<evidence type="ECO:0008006" key="4">
    <source>
        <dbReference type="Google" id="ProtNLM"/>
    </source>
</evidence>
<proteinExistence type="predicted"/>
<keyword evidence="3" id="KW-1185">Reference proteome</keyword>
<evidence type="ECO:0000313" key="3">
    <source>
        <dbReference type="Proteomes" id="UP001483337"/>
    </source>
</evidence>
<dbReference type="Proteomes" id="UP001483337">
    <property type="component" value="Chromosome"/>
</dbReference>
<sequence length="59" mass="6823">MLTIKRKQITWGILLIIGCGYFSTMSNLETHYILKSIIAFMPIQGLALIYVAYVNWSRK</sequence>
<dbReference type="PROSITE" id="PS51257">
    <property type="entry name" value="PROKAR_LIPOPROTEIN"/>
    <property type="match status" value="1"/>
</dbReference>
<reference evidence="2 3" key="1">
    <citation type="submission" date="2024-04" db="EMBL/GenBank/DDBJ databases">
        <title>Okeanomitos corallinicola gen. &amp; sp. nov. (Nostocales, Cyanobacteria), a new toxic marine heterocyst-forming cyanobacterium from a coral reef.</title>
        <authorList>
            <person name="Li H."/>
            <person name="Li R."/>
            <person name="Kang J."/>
            <person name="Hii K.S."/>
            <person name="Mohamed H.F."/>
            <person name="Xu X."/>
            <person name="Luo Z."/>
        </authorList>
    </citation>
    <scope>NUCLEOTIDE SEQUENCE [LARGE SCALE GENOMIC DNA]</scope>
    <source>
        <strain evidence="2 3">TIOX110</strain>
    </source>
</reference>